<dbReference type="RefSeq" id="XP_005535848.1">
    <property type="nucleotide sequence ID" value="XM_005535791.1"/>
</dbReference>
<dbReference type="Pfam" id="PF11976">
    <property type="entry name" value="Rad60-SLD"/>
    <property type="match status" value="1"/>
</dbReference>
<dbReference type="HOGENOM" id="CLU_508421_0_0_1"/>
<evidence type="ECO:0000259" key="2">
    <source>
        <dbReference type="Pfam" id="PF11976"/>
    </source>
</evidence>
<dbReference type="KEGG" id="cme:CYME_CMG032C"/>
<reference evidence="3 4" key="1">
    <citation type="journal article" date="2004" name="Nature">
        <title>Genome sequence of the ultrasmall unicellular red alga Cyanidioschyzon merolae 10D.</title>
        <authorList>
            <person name="Matsuzaki M."/>
            <person name="Misumi O."/>
            <person name="Shin-i T."/>
            <person name="Maruyama S."/>
            <person name="Takahara M."/>
            <person name="Miyagishima S."/>
            <person name="Mori T."/>
            <person name="Nishida K."/>
            <person name="Yagisawa F."/>
            <person name="Nishida K."/>
            <person name="Yoshida Y."/>
            <person name="Nishimura Y."/>
            <person name="Nakao S."/>
            <person name="Kobayashi T."/>
            <person name="Momoyama Y."/>
            <person name="Higashiyama T."/>
            <person name="Minoda A."/>
            <person name="Sano M."/>
            <person name="Nomoto H."/>
            <person name="Oishi K."/>
            <person name="Hayashi H."/>
            <person name="Ohta F."/>
            <person name="Nishizaka S."/>
            <person name="Haga S."/>
            <person name="Miura S."/>
            <person name="Morishita T."/>
            <person name="Kabeya Y."/>
            <person name="Terasawa K."/>
            <person name="Suzuki Y."/>
            <person name="Ishii Y."/>
            <person name="Asakawa S."/>
            <person name="Takano H."/>
            <person name="Ohta N."/>
            <person name="Kuroiwa H."/>
            <person name="Tanaka K."/>
            <person name="Shimizu N."/>
            <person name="Sugano S."/>
            <person name="Sato N."/>
            <person name="Nozaki H."/>
            <person name="Ogasawara N."/>
            <person name="Kohara Y."/>
            <person name="Kuroiwa T."/>
        </authorList>
    </citation>
    <scope>NUCLEOTIDE SEQUENCE [LARGE SCALE GENOMIC DNA]</scope>
    <source>
        <strain evidence="3 4">10D</strain>
    </source>
</reference>
<feature type="compositionally biased region" description="Basic and acidic residues" evidence="1">
    <location>
        <begin position="296"/>
        <end position="307"/>
    </location>
</feature>
<proteinExistence type="predicted"/>
<name>M1VBB0_CYAM1</name>
<dbReference type="SUPFAM" id="SSF54236">
    <property type="entry name" value="Ubiquitin-like"/>
    <property type="match status" value="1"/>
</dbReference>
<protein>
    <recommendedName>
        <fullName evidence="2">Rad60/SUMO-like domain-containing protein</fullName>
    </recommendedName>
</protein>
<feature type="compositionally biased region" description="Polar residues" evidence="1">
    <location>
        <begin position="175"/>
        <end position="186"/>
    </location>
</feature>
<dbReference type="OrthoDB" id="10595270at2759"/>
<dbReference type="Gramene" id="CMG032CT">
    <property type="protein sequence ID" value="CMG032CT"/>
    <property type="gene ID" value="CMG032C"/>
</dbReference>
<dbReference type="InterPro" id="IPR022617">
    <property type="entry name" value="Rad60/SUMO-like_dom"/>
</dbReference>
<dbReference type="InterPro" id="IPR029071">
    <property type="entry name" value="Ubiquitin-like_domsf"/>
</dbReference>
<gene>
    <name evidence="3" type="ORF">CYME_CMG032C</name>
</gene>
<feature type="region of interest" description="Disordered" evidence="1">
    <location>
        <begin position="246"/>
        <end position="340"/>
    </location>
</feature>
<evidence type="ECO:0000313" key="4">
    <source>
        <dbReference type="Proteomes" id="UP000007014"/>
    </source>
</evidence>
<feature type="domain" description="Rad60/SUMO-like" evidence="2">
    <location>
        <begin position="486"/>
        <end position="532"/>
    </location>
</feature>
<feature type="compositionally biased region" description="Basic and acidic residues" evidence="1">
    <location>
        <begin position="268"/>
        <end position="281"/>
    </location>
</feature>
<evidence type="ECO:0000313" key="3">
    <source>
        <dbReference type="EMBL" id="BAM79562.1"/>
    </source>
</evidence>
<accession>M1VBB0</accession>
<dbReference type="Proteomes" id="UP000007014">
    <property type="component" value="Chromosome 7"/>
</dbReference>
<keyword evidence="4" id="KW-1185">Reference proteome</keyword>
<organism evidence="3 4">
    <name type="scientific">Cyanidioschyzon merolae (strain NIES-3377 / 10D)</name>
    <name type="common">Unicellular red alga</name>
    <dbReference type="NCBI Taxonomy" id="280699"/>
    <lineage>
        <taxon>Eukaryota</taxon>
        <taxon>Rhodophyta</taxon>
        <taxon>Bangiophyceae</taxon>
        <taxon>Cyanidiales</taxon>
        <taxon>Cyanidiaceae</taxon>
        <taxon>Cyanidioschyzon</taxon>
    </lineage>
</organism>
<dbReference type="CDD" id="cd01763">
    <property type="entry name" value="Ubl_SUMO_like"/>
    <property type="match status" value="1"/>
</dbReference>
<dbReference type="GeneID" id="16993308"/>
<evidence type="ECO:0000256" key="1">
    <source>
        <dbReference type="SAM" id="MobiDB-lite"/>
    </source>
</evidence>
<sequence length="536" mass="59011">METKNCGKHSDYESSEEDFFVLSRDAPELDADVLAGECEAVGASDDDAMFAGPSWEAKTTLSAAARERRRRRSCRLLGRYGPTWADLSPERGSACPSVHARIAAATASVAPAQPVDRNAPAEDSCTPRGTAQSEEERGTTDESGRRVYPSPEASLEQLLRRRRRPLRTEPDVCSQLGSERTSQASFGRNAARPMNVGDSSSDEDVKLVAEYPAESVEQQSRTTSNENPPVSQEPMITGLCRERAMNRRGSQSSGCTGTSGNLVSSEESDGRTRDKHAEKSLVHHQNHQQQQQQHQVDIEAASRDTGRKTARSRHNKSGDRRTAKSLRSNPEATRQETVHAPLNRPIPIRIMMQGMEEPMYFTVFPYTILDEIFATFARMHGFDWHNDPLHFYREADATLILSGTRTIDLALQAGETIRAVLRSGELSAPIQRNASTAVNALASSTRRTTTSAGTVTWLRIRYSSTEAPRCYAFAMHGPEAAPLGVLFSRFCKDVGISEKQTRFLDPDGEPLDPQSTAAEAGLEPDDLIEARVHNVP</sequence>
<feature type="region of interest" description="Disordered" evidence="1">
    <location>
        <begin position="107"/>
        <end position="234"/>
    </location>
</feature>
<dbReference type="AlphaFoldDB" id="M1VBB0"/>
<reference evidence="3 4" key="2">
    <citation type="journal article" date="2007" name="BMC Biol.">
        <title>A 100%-complete sequence reveals unusually simple genomic features in the hot-spring red alga Cyanidioschyzon merolae.</title>
        <authorList>
            <person name="Nozaki H."/>
            <person name="Takano H."/>
            <person name="Misumi O."/>
            <person name="Terasawa K."/>
            <person name="Matsuzaki M."/>
            <person name="Maruyama S."/>
            <person name="Nishida K."/>
            <person name="Yagisawa F."/>
            <person name="Yoshida Y."/>
            <person name="Fujiwara T."/>
            <person name="Takio S."/>
            <person name="Tamura K."/>
            <person name="Chung S.J."/>
            <person name="Nakamura S."/>
            <person name="Kuroiwa H."/>
            <person name="Tanaka K."/>
            <person name="Sato N."/>
            <person name="Kuroiwa T."/>
        </authorList>
    </citation>
    <scope>NUCLEOTIDE SEQUENCE [LARGE SCALE GENOMIC DNA]</scope>
    <source>
        <strain evidence="3 4">10D</strain>
    </source>
</reference>
<dbReference type="EMBL" id="AP006489">
    <property type="protein sequence ID" value="BAM79562.1"/>
    <property type="molecule type" value="Genomic_DNA"/>
</dbReference>
<feature type="compositionally biased region" description="Polar residues" evidence="1">
    <location>
        <begin position="216"/>
        <end position="230"/>
    </location>
</feature>
<dbReference type="Gene3D" id="3.10.20.90">
    <property type="entry name" value="Phosphatidylinositol 3-kinase Catalytic Subunit, Chain A, domain 1"/>
    <property type="match status" value="1"/>
</dbReference>
<feature type="compositionally biased region" description="Basic and acidic residues" evidence="1">
    <location>
        <begin position="134"/>
        <end position="145"/>
    </location>
</feature>
<feature type="compositionally biased region" description="Low complexity" evidence="1">
    <location>
        <begin position="249"/>
        <end position="260"/>
    </location>
</feature>
<feature type="region of interest" description="Disordered" evidence="1">
    <location>
        <begin position="502"/>
        <end position="526"/>
    </location>
</feature>